<dbReference type="PANTHER" id="PTHR33710:SF71">
    <property type="entry name" value="ENDONUCLEASE_EXONUCLEASE_PHOSPHATASE DOMAIN-CONTAINING PROTEIN"/>
    <property type="match status" value="1"/>
</dbReference>
<protein>
    <recommendedName>
        <fullName evidence="2">Endonuclease/exonuclease/phosphatase domain-containing protein</fullName>
    </recommendedName>
</protein>
<comment type="caution">
    <text evidence="1">The sequence shown here is derived from an EMBL/GenBank/DDBJ whole genome shotgun (WGS) entry which is preliminary data.</text>
</comment>
<organism evidence="1">
    <name type="scientific">Sesamum latifolium</name>
    <dbReference type="NCBI Taxonomy" id="2727402"/>
    <lineage>
        <taxon>Eukaryota</taxon>
        <taxon>Viridiplantae</taxon>
        <taxon>Streptophyta</taxon>
        <taxon>Embryophyta</taxon>
        <taxon>Tracheophyta</taxon>
        <taxon>Spermatophyta</taxon>
        <taxon>Magnoliopsida</taxon>
        <taxon>eudicotyledons</taxon>
        <taxon>Gunneridae</taxon>
        <taxon>Pentapetalae</taxon>
        <taxon>asterids</taxon>
        <taxon>lamiids</taxon>
        <taxon>Lamiales</taxon>
        <taxon>Pedaliaceae</taxon>
        <taxon>Sesamum</taxon>
    </lineage>
</organism>
<proteinExistence type="predicted"/>
<gene>
    <name evidence="1" type="ORF">Slati_3105600</name>
</gene>
<evidence type="ECO:0008006" key="2">
    <source>
        <dbReference type="Google" id="ProtNLM"/>
    </source>
</evidence>
<dbReference type="SUPFAM" id="SSF56219">
    <property type="entry name" value="DNase I-like"/>
    <property type="match status" value="1"/>
</dbReference>
<dbReference type="PANTHER" id="PTHR33710">
    <property type="entry name" value="BNAC02G09200D PROTEIN"/>
    <property type="match status" value="1"/>
</dbReference>
<dbReference type="InterPro" id="IPR036691">
    <property type="entry name" value="Endo/exonu/phosph_ase_sf"/>
</dbReference>
<sequence length="131" mass="14958">MGDFNTVVDMSEVCGYSGDIRVAMEEFQDCISQTGLITLPVQGDLFTWHNRSTDSRSLWKRLDRMLANDRWLVRWPDVSYSSLNARTSDHSPLVLRVMLVVPQFESFGSITIWQPPRSSSLRSNEFGGIQL</sequence>
<evidence type="ECO:0000313" key="1">
    <source>
        <dbReference type="EMBL" id="KAL0420827.1"/>
    </source>
</evidence>
<accession>A0AAW2UWF8</accession>
<dbReference type="Gene3D" id="3.60.10.10">
    <property type="entry name" value="Endonuclease/exonuclease/phosphatase"/>
    <property type="match status" value="1"/>
</dbReference>
<reference evidence="1" key="2">
    <citation type="journal article" date="2024" name="Plant">
        <title>Genomic evolution and insights into agronomic trait innovations of Sesamum species.</title>
        <authorList>
            <person name="Miao H."/>
            <person name="Wang L."/>
            <person name="Qu L."/>
            <person name="Liu H."/>
            <person name="Sun Y."/>
            <person name="Le M."/>
            <person name="Wang Q."/>
            <person name="Wei S."/>
            <person name="Zheng Y."/>
            <person name="Lin W."/>
            <person name="Duan Y."/>
            <person name="Cao H."/>
            <person name="Xiong S."/>
            <person name="Wang X."/>
            <person name="Wei L."/>
            <person name="Li C."/>
            <person name="Ma Q."/>
            <person name="Ju M."/>
            <person name="Zhao R."/>
            <person name="Li G."/>
            <person name="Mu C."/>
            <person name="Tian Q."/>
            <person name="Mei H."/>
            <person name="Zhang T."/>
            <person name="Gao T."/>
            <person name="Zhang H."/>
        </authorList>
    </citation>
    <scope>NUCLEOTIDE SEQUENCE</scope>
    <source>
        <strain evidence="1">KEN1</strain>
    </source>
</reference>
<reference evidence="1" key="1">
    <citation type="submission" date="2020-06" db="EMBL/GenBank/DDBJ databases">
        <authorList>
            <person name="Li T."/>
            <person name="Hu X."/>
            <person name="Zhang T."/>
            <person name="Song X."/>
            <person name="Zhang H."/>
            <person name="Dai N."/>
            <person name="Sheng W."/>
            <person name="Hou X."/>
            <person name="Wei L."/>
        </authorList>
    </citation>
    <scope>NUCLEOTIDE SEQUENCE</scope>
    <source>
        <strain evidence="1">KEN1</strain>
        <tissue evidence="1">Leaf</tissue>
    </source>
</reference>
<name>A0AAW2UWF8_9LAMI</name>
<dbReference type="EMBL" id="JACGWN010000011">
    <property type="protein sequence ID" value="KAL0420827.1"/>
    <property type="molecule type" value="Genomic_DNA"/>
</dbReference>
<dbReference type="AlphaFoldDB" id="A0AAW2UWF8"/>